<accession>A0ABD1XNG7</accession>
<evidence type="ECO:0000313" key="1">
    <source>
        <dbReference type="EMBL" id="KAL2610476.1"/>
    </source>
</evidence>
<sequence length="387" mass="44372">MFCASPEGYRGVTMVTAIIQPECVQKLTARVYRGDQVILEKELIERLRKAVEEKLLQEEITWPSGEEGGESFINYEHTWPHVLEASLPKCCQRAAELLEEKDVSKILEPLRERKAATLERLCEVSKQLDQLKDAKKEGFEDLTFSRWKADDGWIHLNDEEGRLEEAMERRMHDHLRRGFNGVHNHLQEIHTGLSQQLQNISDLQKKTFSILLSVMTKIDEEVGYLGARETARLPQRPFITFNNVGLREKISGVVQIGTPVRLHLMCESRLEPHIVEDQLGLKLIIGDKKKELLRWIFINSSRVFWFLLKAGVQVTLGAGSDIPELADLSLGSEARLVLDDMTLDKLKSLDTLPVMEKSEVAEEVWMFLRNQLPPENNISSYSLTFRS</sequence>
<evidence type="ECO:0000313" key="2">
    <source>
        <dbReference type="Proteomes" id="UP001605036"/>
    </source>
</evidence>
<gene>
    <name evidence="1" type="ORF">R1flu_029049</name>
</gene>
<dbReference type="EMBL" id="JBHFFA010000008">
    <property type="protein sequence ID" value="KAL2610476.1"/>
    <property type="molecule type" value="Genomic_DNA"/>
</dbReference>
<dbReference type="PANTHER" id="PTHR47679">
    <property type="entry name" value="PROTEIN TORNADO 1"/>
    <property type="match status" value="1"/>
</dbReference>
<keyword evidence="2" id="KW-1185">Reference proteome</keyword>
<comment type="caution">
    <text evidence="1">The sequence shown here is derived from an EMBL/GenBank/DDBJ whole genome shotgun (WGS) entry which is preliminary data.</text>
</comment>
<organism evidence="1 2">
    <name type="scientific">Riccia fluitans</name>
    <dbReference type="NCBI Taxonomy" id="41844"/>
    <lineage>
        <taxon>Eukaryota</taxon>
        <taxon>Viridiplantae</taxon>
        <taxon>Streptophyta</taxon>
        <taxon>Embryophyta</taxon>
        <taxon>Marchantiophyta</taxon>
        <taxon>Marchantiopsida</taxon>
        <taxon>Marchantiidae</taxon>
        <taxon>Marchantiales</taxon>
        <taxon>Ricciaceae</taxon>
        <taxon>Riccia</taxon>
    </lineage>
</organism>
<reference evidence="1 2" key="1">
    <citation type="submission" date="2024-09" db="EMBL/GenBank/DDBJ databases">
        <title>Chromosome-scale assembly of Riccia fluitans.</title>
        <authorList>
            <person name="Paukszto L."/>
            <person name="Sawicki J."/>
            <person name="Karawczyk K."/>
            <person name="Piernik-Szablinska J."/>
            <person name="Szczecinska M."/>
            <person name="Mazdziarz M."/>
        </authorList>
    </citation>
    <scope>NUCLEOTIDE SEQUENCE [LARGE SCALE GENOMIC DNA]</scope>
    <source>
        <strain evidence="1">Rf_01</strain>
        <tissue evidence="1">Aerial parts of the thallus</tissue>
    </source>
</reference>
<proteinExistence type="predicted"/>
<dbReference type="PANTHER" id="PTHR47679:SF1">
    <property type="entry name" value="PROTEIN TORNADO 1"/>
    <property type="match status" value="1"/>
</dbReference>
<dbReference type="AlphaFoldDB" id="A0ABD1XNG7"/>
<protein>
    <submittedName>
        <fullName evidence="1">Uncharacterized protein</fullName>
    </submittedName>
</protein>
<dbReference type="Proteomes" id="UP001605036">
    <property type="component" value="Unassembled WGS sequence"/>
</dbReference>
<name>A0ABD1XNG7_9MARC</name>